<evidence type="ECO:0000313" key="1">
    <source>
        <dbReference type="EMBL" id="PWY99159.1"/>
    </source>
</evidence>
<gene>
    <name evidence="1" type="ORF">BCV70DRAFT_125693</name>
</gene>
<dbReference type="Proteomes" id="UP000246740">
    <property type="component" value="Unassembled WGS sequence"/>
</dbReference>
<dbReference type="EMBL" id="KZ819196">
    <property type="protein sequence ID" value="PWY99159.1"/>
    <property type="molecule type" value="Genomic_DNA"/>
</dbReference>
<evidence type="ECO:0000313" key="2">
    <source>
        <dbReference type="Proteomes" id="UP000246740"/>
    </source>
</evidence>
<proteinExistence type="predicted"/>
<keyword evidence="2" id="KW-1185">Reference proteome</keyword>
<protein>
    <submittedName>
        <fullName evidence="1">Uncharacterized protein</fullName>
    </submittedName>
</protein>
<dbReference type="InParanoid" id="A0A317XMT5"/>
<reference evidence="1 2" key="1">
    <citation type="journal article" date="2018" name="Mol. Biol. Evol.">
        <title>Broad Genomic Sampling Reveals a Smut Pathogenic Ancestry of the Fungal Clade Ustilaginomycotina.</title>
        <authorList>
            <person name="Kijpornyongpan T."/>
            <person name="Mondo S.J."/>
            <person name="Barry K."/>
            <person name="Sandor L."/>
            <person name="Lee J."/>
            <person name="Lipzen A."/>
            <person name="Pangilinan J."/>
            <person name="LaButti K."/>
            <person name="Hainaut M."/>
            <person name="Henrissat B."/>
            <person name="Grigoriev I.V."/>
            <person name="Spatafora J.W."/>
            <person name="Aime M.C."/>
        </authorList>
    </citation>
    <scope>NUCLEOTIDE SEQUENCE [LARGE SCALE GENOMIC DNA]</scope>
    <source>
        <strain evidence="1 2">MCA 3645</strain>
    </source>
</reference>
<organism evidence="1 2">
    <name type="scientific">Testicularia cyperi</name>
    <dbReference type="NCBI Taxonomy" id="1882483"/>
    <lineage>
        <taxon>Eukaryota</taxon>
        <taxon>Fungi</taxon>
        <taxon>Dikarya</taxon>
        <taxon>Basidiomycota</taxon>
        <taxon>Ustilaginomycotina</taxon>
        <taxon>Ustilaginomycetes</taxon>
        <taxon>Ustilaginales</taxon>
        <taxon>Anthracoideaceae</taxon>
        <taxon>Testicularia</taxon>
    </lineage>
</organism>
<name>A0A317XMT5_9BASI</name>
<accession>A0A317XMT5</accession>
<dbReference type="AlphaFoldDB" id="A0A317XMT5"/>
<sequence length="145" mass="16156">MPSWPDPQARWLSCRSSSLQYWTSPVQYMYTGCCRNLKYGSLAYSPVIRRVIGLQRQPLHGSIAHSAVKLLVGSLRVCLTLSLFIRGTITGPHLPWSSISALIACLLPDPDRPVVRPASVFSRGHHRISSISECRSPKYAPGRRV</sequence>